<protein>
    <submittedName>
        <fullName evidence="1">Uncharacterized protein</fullName>
    </submittedName>
</protein>
<dbReference type="AlphaFoldDB" id="A0AA94WQH0"/>
<evidence type="ECO:0000313" key="1">
    <source>
        <dbReference type="EMBL" id="TYS58531.1"/>
    </source>
</evidence>
<dbReference type="EMBL" id="VTEU01000004">
    <property type="protein sequence ID" value="TYS58531.1"/>
    <property type="molecule type" value="Genomic_DNA"/>
</dbReference>
<name>A0AA94WQH0_9BACI</name>
<evidence type="ECO:0000313" key="2">
    <source>
        <dbReference type="Proteomes" id="UP000323393"/>
    </source>
</evidence>
<reference evidence="1 2" key="1">
    <citation type="submission" date="2019-08" db="EMBL/GenBank/DDBJ databases">
        <title>Bacillus genomes from the desert of Cuatro Cienegas, Coahuila.</title>
        <authorList>
            <person name="Olmedo-Alvarez G."/>
        </authorList>
    </citation>
    <scope>NUCLEOTIDE SEQUENCE [LARGE SCALE GENOMIC DNA]</scope>
    <source>
        <strain evidence="1 2">CH88_3T</strain>
    </source>
</reference>
<comment type="caution">
    <text evidence="1">The sequence shown here is derived from an EMBL/GenBank/DDBJ whole genome shotgun (WGS) entry which is preliminary data.</text>
</comment>
<dbReference type="RefSeq" id="WP_148966045.1">
    <property type="nucleotide sequence ID" value="NZ_VTEU01000004.1"/>
</dbReference>
<gene>
    <name evidence="1" type="ORF">FZC74_12045</name>
</gene>
<dbReference type="Proteomes" id="UP000323393">
    <property type="component" value="Unassembled WGS sequence"/>
</dbReference>
<proteinExistence type="predicted"/>
<organism evidence="1 2">
    <name type="scientific">Sutcliffiella horikoshii</name>
    <dbReference type="NCBI Taxonomy" id="79883"/>
    <lineage>
        <taxon>Bacteria</taxon>
        <taxon>Bacillati</taxon>
        <taxon>Bacillota</taxon>
        <taxon>Bacilli</taxon>
        <taxon>Bacillales</taxon>
        <taxon>Bacillaceae</taxon>
        <taxon>Sutcliffiella</taxon>
    </lineage>
</organism>
<sequence>MKINCTCCRGKLEINDKVVIDELNSVYHADCYSEMELNENLINWKDFGTMAVILEKHNL</sequence>
<accession>A0AA94WQH0</accession>